<dbReference type="Pfam" id="PF00230">
    <property type="entry name" value="MIP"/>
    <property type="match status" value="1"/>
</dbReference>
<dbReference type="GO" id="GO:0016323">
    <property type="term" value="C:basolateral plasma membrane"/>
    <property type="evidence" value="ECO:0007669"/>
    <property type="project" value="TreeGrafter"/>
</dbReference>
<dbReference type="GO" id="GO:0015250">
    <property type="term" value="F:water channel activity"/>
    <property type="evidence" value="ECO:0007669"/>
    <property type="project" value="TreeGrafter"/>
</dbReference>
<evidence type="ECO:0000313" key="10">
    <source>
        <dbReference type="EMBL" id="VDM77995.1"/>
    </source>
</evidence>
<feature type="transmembrane region" description="Helical" evidence="9">
    <location>
        <begin position="40"/>
        <end position="60"/>
    </location>
</feature>
<keyword evidence="6 9" id="KW-0472">Membrane</keyword>
<reference evidence="10 11" key="1">
    <citation type="submission" date="2018-11" db="EMBL/GenBank/DDBJ databases">
        <authorList>
            <consortium name="Pathogen Informatics"/>
        </authorList>
    </citation>
    <scope>NUCLEOTIDE SEQUENCE [LARGE SCALE GENOMIC DNA]</scope>
</reference>
<dbReference type="SUPFAM" id="SSF81338">
    <property type="entry name" value="Aquaporin-like"/>
    <property type="match status" value="1"/>
</dbReference>
<keyword evidence="11" id="KW-1185">Reference proteome</keyword>
<comment type="subcellular location">
    <subcellularLocation>
        <location evidence="1">Membrane</location>
        <topology evidence="1">Multi-pass membrane protein</topology>
    </subcellularLocation>
</comment>
<feature type="compositionally biased region" description="Low complexity" evidence="8">
    <location>
        <begin position="104"/>
        <end position="113"/>
    </location>
</feature>
<organism evidence="10 11">
    <name type="scientific">Strongylus vulgaris</name>
    <name type="common">Blood worm</name>
    <dbReference type="NCBI Taxonomy" id="40348"/>
    <lineage>
        <taxon>Eukaryota</taxon>
        <taxon>Metazoa</taxon>
        <taxon>Ecdysozoa</taxon>
        <taxon>Nematoda</taxon>
        <taxon>Chromadorea</taxon>
        <taxon>Rhabditida</taxon>
        <taxon>Rhabditina</taxon>
        <taxon>Rhabditomorpha</taxon>
        <taxon>Strongyloidea</taxon>
        <taxon>Strongylidae</taxon>
        <taxon>Strongylus</taxon>
    </lineage>
</organism>
<feature type="compositionally biased region" description="Basic and acidic residues" evidence="8">
    <location>
        <begin position="87"/>
        <end position="103"/>
    </location>
</feature>
<dbReference type="GO" id="GO:0015254">
    <property type="term" value="F:glycerol channel activity"/>
    <property type="evidence" value="ECO:0007669"/>
    <property type="project" value="TreeGrafter"/>
</dbReference>
<dbReference type="Gene3D" id="1.20.1080.10">
    <property type="entry name" value="Glycerol uptake facilitator protein"/>
    <property type="match status" value="1"/>
</dbReference>
<dbReference type="InterPro" id="IPR023271">
    <property type="entry name" value="Aquaporin-like"/>
</dbReference>
<name>A0A3P7L5M4_STRVU</name>
<evidence type="ECO:0000256" key="6">
    <source>
        <dbReference type="ARBA" id="ARBA00023136"/>
    </source>
</evidence>
<dbReference type="AlphaFoldDB" id="A0A3P7L5M4"/>
<evidence type="ECO:0000256" key="3">
    <source>
        <dbReference type="ARBA" id="ARBA00022448"/>
    </source>
</evidence>
<dbReference type="Proteomes" id="UP000270094">
    <property type="component" value="Unassembled WGS sequence"/>
</dbReference>
<keyword evidence="4 9" id="KW-0812">Transmembrane</keyword>
<evidence type="ECO:0000256" key="4">
    <source>
        <dbReference type="ARBA" id="ARBA00022692"/>
    </source>
</evidence>
<accession>A0A3P7L5M4</accession>
<comment type="similarity">
    <text evidence="2">Belongs to the MIP/aquaporin (TC 1.A.8) family.</text>
</comment>
<proteinExistence type="inferred from homology"/>
<keyword evidence="3" id="KW-0813">Transport</keyword>
<feature type="compositionally biased region" description="Acidic residues" evidence="8">
    <location>
        <begin position="73"/>
        <end position="86"/>
    </location>
</feature>
<dbReference type="InterPro" id="IPR000425">
    <property type="entry name" value="MIP"/>
</dbReference>
<dbReference type="OrthoDB" id="3222at2759"/>
<evidence type="ECO:0000256" key="5">
    <source>
        <dbReference type="ARBA" id="ARBA00022989"/>
    </source>
</evidence>
<sequence>MIGCAYGMNLGYPINPARDLGPRLLAYFIYGSEVFTYHNYYFWIPIIAPLIGGVFGAWLYHIFVGAHLPDDDDEILSDTSEEEQSDNENRRKAGGHKKDEPSSPRDSGASSSRSSKRRVAT</sequence>
<comment type="function">
    <text evidence="7">Aquaglyceroporin that may modulate the water content and osmolytes during anhydrobiosis.</text>
</comment>
<dbReference type="PANTHER" id="PTHR43829">
    <property type="entry name" value="AQUAPORIN OR AQUAGLYCEROPORIN RELATED"/>
    <property type="match status" value="1"/>
</dbReference>
<evidence type="ECO:0000256" key="1">
    <source>
        <dbReference type="ARBA" id="ARBA00004141"/>
    </source>
</evidence>
<evidence type="ECO:0000256" key="8">
    <source>
        <dbReference type="SAM" id="MobiDB-lite"/>
    </source>
</evidence>
<dbReference type="InterPro" id="IPR050363">
    <property type="entry name" value="MIP/Aquaporin"/>
</dbReference>
<evidence type="ECO:0000256" key="7">
    <source>
        <dbReference type="ARBA" id="ARBA00045280"/>
    </source>
</evidence>
<protein>
    <recommendedName>
        <fullName evidence="12">Aquaporin</fullName>
    </recommendedName>
</protein>
<evidence type="ECO:0008006" key="12">
    <source>
        <dbReference type="Google" id="ProtNLM"/>
    </source>
</evidence>
<evidence type="ECO:0000256" key="2">
    <source>
        <dbReference type="ARBA" id="ARBA00006175"/>
    </source>
</evidence>
<feature type="region of interest" description="Disordered" evidence="8">
    <location>
        <begin position="73"/>
        <end position="121"/>
    </location>
</feature>
<evidence type="ECO:0000256" key="9">
    <source>
        <dbReference type="SAM" id="Phobius"/>
    </source>
</evidence>
<dbReference type="EMBL" id="UYYB01100647">
    <property type="protein sequence ID" value="VDM77995.1"/>
    <property type="molecule type" value="Genomic_DNA"/>
</dbReference>
<evidence type="ECO:0000313" key="11">
    <source>
        <dbReference type="Proteomes" id="UP000270094"/>
    </source>
</evidence>
<dbReference type="PANTHER" id="PTHR43829:SF5">
    <property type="entry name" value="AQUAPORIN-9"/>
    <property type="match status" value="1"/>
</dbReference>
<gene>
    <name evidence="10" type="ORF">SVUK_LOCUS12993</name>
</gene>
<keyword evidence="5 9" id="KW-1133">Transmembrane helix</keyword>